<feature type="non-terminal residue" evidence="2">
    <location>
        <position position="1"/>
    </location>
</feature>
<evidence type="ECO:0000313" key="2">
    <source>
        <dbReference type="EMBL" id="EEC48151.1"/>
    </source>
</evidence>
<feature type="region of interest" description="Disordered" evidence="1">
    <location>
        <begin position="58"/>
        <end position="115"/>
    </location>
</feature>
<feature type="compositionally biased region" description="Low complexity" evidence="1">
    <location>
        <begin position="58"/>
        <end position="93"/>
    </location>
</feature>
<dbReference type="OrthoDB" id="46933at2759"/>
<dbReference type="RefSeq" id="XP_002179960.1">
    <property type="nucleotide sequence ID" value="XM_002179924.1"/>
</dbReference>
<evidence type="ECO:0000313" key="3">
    <source>
        <dbReference type="Proteomes" id="UP000000759"/>
    </source>
</evidence>
<evidence type="ECO:0000256" key="1">
    <source>
        <dbReference type="SAM" id="MobiDB-lite"/>
    </source>
</evidence>
<keyword evidence="3" id="KW-1185">Reference proteome</keyword>
<organism evidence="2 3">
    <name type="scientific">Phaeodactylum tricornutum (strain CCAP 1055/1)</name>
    <dbReference type="NCBI Taxonomy" id="556484"/>
    <lineage>
        <taxon>Eukaryota</taxon>
        <taxon>Sar</taxon>
        <taxon>Stramenopiles</taxon>
        <taxon>Ochrophyta</taxon>
        <taxon>Bacillariophyta</taxon>
        <taxon>Bacillariophyceae</taxon>
        <taxon>Bacillariophycidae</taxon>
        <taxon>Naviculales</taxon>
        <taxon>Phaeodactylaceae</taxon>
        <taxon>Phaeodactylum</taxon>
    </lineage>
</organism>
<feature type="compositionally biased region" description="Polar residues" evidence="1">
    <location>
        <begin position="96"/>
        <end position="110"/>
    </location>
</feature>
<dbReference type="GeneID" id="7200756"/>
<feature type="non-terminal residue" evidence="2">
    <location>
        <position position="283"/>
    </location>
</feature>
<gene>
    <name evidence="2" type="primary">Fru5_2</name>
    <name evidence="2" type="ORF">PHATRDRAFT_12456</name>
</gene>
<reference evidence="3" key="2">
    <citation type="submission" date="2008-08" db="EMBL/GenBank/DDBJ databases">
        <authorList>
            <consortium name="Diatom Consortium"/>
            <person name="Grigoriev I."/>
            <person name="Grimwood J."/>
            <person name="Kuo A."/>
            <person name="Otillar R.P."/>
            <person name="Salamov A."/>
            <person name="Detter J.C."/>
            <person name="Lindquist E."/>
            <person name="Shapiro H."/>
            <person name="Lucas S."/>
            <person name="Glavina del Rio T."/>
            <person name="Pitluck S."/>
            <person name="Rokhsar D."/>
            <person name="Bowler C."/>
        </authorList>
    </citation>
    <scope>GENOME REANNOTATION</scope>
    <source>
        <strain evidence="3">CCAP 1055/1</strain>
    </source>
</reference>
<dbReference type="eggNOG" id="ENOG502SCY4">
    <property type="taxonomic scope" value="Eukaryota"/>
</dbReference>
<proteinExistence type="predicted"/>
<dbReference type="KEGG" id="pti:PHATRDRAFT_12456"/>
<dbReference type="Proteomes" id="UP000000759">
    <property type="component" value="Chromosome 8"/>
</dbReference>
<reference evidence="2 3" key="1">
    <citation type="journal article" date="2008" name="Nature">
        <title>The Phaeodactylum genome reveals the evolutionary history of diatom genomes.</title>
        <authorList>
            <person name="Bowler C."/>
            <person name="Allen A.E."/>
            <person name="Badger J.H."/>
            <person name="Grimwood J."/>
            <person name="Jabbari K."/>
            <person name="Kuo A."/>
            <person name="Maheswari U."/>
            <person name="Martens C."/>
            <person name="Maumus F."/>
            <person name="Otillar R.P."/>
            <person name="Rayko E."/>
            <person name="Salamov A."/>
            <person name="Vandepoele K."/>
            <person name="Beszteri B."/>
            <person name="Gruber A."/>
            <person name="Heijde M."/>
            <person name="Katinka M."/>
            <person name="Mock T."/>
            <person name="Valentin K."/>
            <person name="Verret F."/>
            <person name="Berges J.A."/>
            <person name="Brownlee C."/>
            <person name="Cadoret J.P."/>
            <person name="Chiovitti A."/>
            <person name="Choi C.J."/>
            <person name="Coesel S."/>
            <person name="De Martino A."/>
            <person name="Detter J.C."/>
            <person name="Durkin C."/>
            <person name="Falciatore A."/>
            <person name="Fournet J."/>
            <person name="Haruta M."/>
            <person name="Huysman M.J."/>
            <person name="Jenkins B.D."/>
            <person name="Jiroutova K."/>
            <person name="Jorgensen R.E."/>
            <person name="Joubert Y."/>
            <person name="Kaplan A."/>
            <person name="Kroger N."/>
            <person name="Kroth P.G."/>
            <person name="La Roche J."/>
            <person name="Lindquist E."/>
            <person name="Lommer M."/>
            <person name="Martin-Jezequel V."/>
            <person name="Lopez P.J."/>
            <person name="Lucas S."/>
            <person name="Mangogna M."/>
            <person name="McGinnis K."/>
            <person name="Medlin L.K."/>
            <person name="Montsant A."/>
            <person name="Oudot-Le Secq M.P."/>
            <person name="Napoli C."/>
            <person name="Obornik M."/>
            <person name="Parker M.S."/>
            <person name="Petit J.L."/>
            <person name="Porcel B.M."/>
            <person name="Poulsen N."/>
            <person name="Robison M."/>
            <person name="Rychlewski L."/>
            <person name="Rynearson T.A."/>
            <person name="Schmutz J."/>
            <person name="Shapiro H."/>
            <person name="Siaut M."/>
            <person name="Stanley M."/>
            <person name="Sussman M.R."/>
            <person name="Taylor A.R."/>
            <person name="Vardi A."/>
            <person name="von Dassow P."/>
            <person name="Vyverman W."/>
            <person name="Willis A."/>
            <person name="Wyrwicz L.S."/>
            <person name="Rokhsar D.S."/>
            <person name="Weissenbach J."/>
            <person name="Armbrust E.V."/>
            <person name="Green B.R."/>
            <person name="Van de Peer Y."/>
            <person name="Grigoriev I.V."/>
        </authorList>
    </citation>
    <scope>NUCLEOTIDE SEQUENCE [LARGE SCALE GENOMIC DNA]</scope>
    <source>
        <strain evidence="2 3">CCAP 1055/1</strain>
    </source>
</reference>
<name>B7FZJ8_PHATC</name>
<dbReference type="PaxDb" id="2850-Phatr12456"/>
<sequence>PLKICQGDCDKDSDCEGSLKCFMRDGGEAVPGCSGGEDVASRADFCYDPMPTTSPVAMATTSPPTSSPVTMATSSPVAKPTSSPVTKPTSSPVAKPTSSPVAMPTSSPVATPTAGGPSVVVVGDNGTPSSAFPLKICQGDCDKDSDCEGSLKCFMRDGGEAVPGCSGGEDVASRADFCYDPMPTSSPVAMPSAGGPSVVVVGDNGTPSSAYPLKVCQGDCDKDSDCEGSLKCFMRDGGEAVPGCSGGESVASRADFCYNPMPTTSPVAMATSSPVAMATSSPV</sequence>
<dbReference type="AlphaFoldDB" id="B7FZJ8"/>
<protein>
    <submittedName>
        <fullName evidence="2">Frustulin 5</fullName>
    </submittedName>
</protein>
<dbReference type="EMBL" id="CM000611">
    <property type="protein sequence ID" value="EEC48151.1"/>
    <property type="molecule type" value="Genomic_DNA"/>
</dbReference>
<accession>B7FZJ8</accession>
<dbReference type="InParanoid" id="B7FZJ8"/>